<dbReference type="Gene3D" id="2.120.10.80">
    <property type="entry name" value="Kelch-type beta propeller"/>
    <property type="match status" value="1"/>
</dbReference>
<accession>B0DMI9</accession>
<name>B0DMI9_LACBS</name>
<dbReference type="KEGG" id="lbc:LACBIDRAFT_304868"/>
<dbReference type="STRING" id="486041.B0DMI9"/>
<dbReference type="RefSeq" id="XP_001885084.1">
    <property type="nucleotide sequence ID" value="XM_001885049.1"/>
</dbReference>
<dbReference type="HOGENOM" id="CLU_049348_0_0_1"/>
<dbReference type="InterPro" id="IPR015915">
    <property type="entry name" value="Kelch-typ_b-propeller"/>
</dbReference>
<dbReference type="InParanoid" id="B0DMI9"/>
<evidence type="ECO:0000313" key="2">
    <source>
        <dbReference type="EMBL" id="EDR04193.1"/>
    </source>
</evidence>
<dbReference type="GeneID" id="6080814"/>
<dbReference type="SUPFAM" id="SSF117281">
    <property type="entry name" value="Kelch motif"/>
    <property type="match status" value="1"/>
</dbReference>
<feature type="region of interest" description="Disordered" evidence="1">
    <location>
        <begin position="1"/>
        <end position="23"/>
    </location>
</feature>
<dbReference type="PANTHER" id="PTHR23244:SF484">
    <property type="entry name" value="KELCH REPEAT-CONTAINING PROTEIN"/>
    <property type="match status" value="1"/>
</dbReference>
<keyword evidence="3" id="KW-1185">Reference proteome</keyword>
<evidence type="ECO:0000256" key="1">
    <source>
        <dbReference type="SAM" id="MobiDB-lite"/>
    </source>
</evidence>
<dbReference type="OrthoDB" id="3228507at2759"/>
<dbReference type="EMBL" id="DS547119">
    <property type="protein sequence ID" value="EDR04193.1"/>
    <property type="molecule type" value="Genomic_DNA"/>
</dbReference>
<dbReference type="Pfam" id="PF24681">
    <property type="entry name" value="Kelch_KLHDC2_KLHL20_DRC7"/>
    <property type="match status" value="1"/>
</dbReference>
<reference evidence="2 3" key="1">
    <citation type="journal article" date="2008" name="Nature">
        <title>The genome of Laccaria bicolor provides insights into mycorrhizal symbiosis.</title>
        <authorList>
            <person name="Martin F."/>
            <person name="Aerts A."/>
            <person name="Ahren D."/>
            <person name="Brun A."/>
            <person name="Danchin E.G.J."/>
            <person name="Duchaussoy F."/>
            <person name="Gibon J."/>
            <person name="Kohler A."/>
            <person name="Lindquist E."/>
            <person name="Pereda V."/>
            <person name="Salamov A."/>
            <person name="Shapiro H.J."/>
            <person name="Wuyts J."/>
            <person name="Blaudez D."/>
            <person name="Buee M."/>
            <person name="Brokstein P."/>
            <person name="Canbaeck B."/>
            <person name="Cohen D."/>
            <person name="Courty P.E."/>
            <person name="Coutinho P.M."/>
            <person name="Delaruelle C."/>
            <person name="Detter J.C."/>
            <person name="Deveau A."/>
            <person name="DiFazio S."/>
            <person name="Duplessis S."/>
            <person name="Fraissinet-Tachet L."/>
            <person name="Lucic E."/>
            <person name="Frey-Klett P."/>
            <person name="Fourrey C."/>
            <person name="Feussner I."/>
            <person name="Gay G."/>
            <person name="Grimwood J."/>
            <person name="Hoegger P.J."/>
            <person name="Jain P."/>
            <person name="Kilaru S."/>
            <person name="Labbe J."/>
            <person name="Lin Y.C."/>
            <person name="Legue V."/>
            <person name="Le Tacon F."/>
            <person name="Marmeisse R."/>
            <person name="Melayah D."/>
            <person name="Montanini B."/>
            <person name="Muratet M."/>
            <person name="Nehls U."/>
            <person name="Niculita-Hirzel H."/>
            <person name="Oudot-Le Secq M.P."/>
            <person name="Peter M."/>
            <person name="Quesneville H."/>
            <person name="Rajashekar B."/>
            <person name="Reich M."/>
            <person name="Rouhier N."/>
            <person name="Schmutz J."/>
            <person name="Yin T."/>
            <person name="Chalot M."/>
            <person name="Henrissat B."/>
            <person name="Kuees U."/>
            <person name="Lucas S."/>
            <person name="Van de Peer Y."/>
            <person name="Podila G.K."/>
            <person name="Polle A."/>
            <person name="Pukkila P.J."/>
            <person name="Richardson P.M."/>
            <person name="Rouze P."/>
            <person name="Sanders I.R."/>
            <person name="Stajich J.E."/>
            <person name="Tunlid A."/>
            <person name="Tuskan G."/>
            <person name="Grigoriev I.V."/>
        </authorList>
    </citation>
    <scope>NUCLEOTIDE SEQUENCE [LARGE SCALE GENOMIC DNA]</scope>
    <source>
        <strain evidence="3">S238N-H82 / ATCC MYA-4686</strain>
    </source>
</reference>
<dbReference type="PANTHER" id="PTHR23244">
    <property type="entry name" value="KELCH REPEAT DOMAIN"/>
    <property type="match status" value="1"/>
</dbReference>
<dbReference type="AlphaFoldDB" id="B0DMI9"/>
<sequence>MNAESSQQAQERDRNRLARNRTGGPIARRINASKILALKGDPAPFNDFSSWAQDCANGKVYFYGGTLPGLASDGKYTADLFSLDLVSMEWQDLTDMLHFTNPYDPFSKLLQGEKLPALQHAACAFISLNDRNFLMVFGGYDQAKSKRSSSLIAIDVDRHSWWWVRPEGIPVISRFSPTMVAIKNRLYIFGGLQDDVILKSYSIIEYADGAWRWVERDRHACYPDGSELPLWPFALSASAVSLYNGKQILLTPGRANIGQTIHFSKENVLFFHSENRTFHNIALTVGDFPQNIWWYQIHVVNHSKVSGRLFAATSGKKRKRDSDAPQISSSTTPRVIICGWTPYPNTDDLIPEFWEYLPFPEDKIMCLNVSQKIWDMDQDLQGIASMKGRLFLLGRDKPEVNLWDIYVEATDLIK</sequence>
<evidence type="ECO:0000313" key="3">
    <source>
        <dbReference type="Proteomes" id="UP000001194"/>
    </source>
</evidence>
<proteinExistence type="predicted"/>
<organism evidence="3">
    <name type="scientific">Laccaria bicolor (strain S238N-H82 / ATCC MYA-4686)</name>
    <name type="common">Bicoloured deceiver</name>
    <name type="synonym">Laccaria laccata var. bicolor</name>
    <dbReference type="NCBI Taxonomy" id="486041"/>
    <lineage>
        <taxon>Eukaryota</taxon>
        <taxon>Fungi</taxon>
        <taxon>Dikarya</taxon>
        <taxon>Basidiomycota</taxon>
        <taxon>Agaricomycotina</taxon>
        <taxon>Agaricomycetes</taxon>
        <taxon>Agaricomycetidae</taxon>
        <taxon>Agaricales</taxon>
        <taxon>Agaricineae</taxon>
        <taxon>Hydnangiaceae</taxon>
        <taxon>Laccaria</taxon>
    </lineage>
</organism>
<dbReference type="Proteomes" id="UP000001194">
    <property type="component" value="Unassembled WGS sequence"/>
</dbReference>
<gene>
    <name evidence="2" type="ORF">LACBIDRAFT_304868</name>
</gene>
<protein>
    <submittedName>
        <fullName evidence="2">Predicted protein</fullName>
    </submittedName>
</protein>